<gene>
    <name evidence="2" type="ORF">HNI00_12275</name>
</gene>
<protein>
    <recommendedName>
        <fullName evidence="1">Peptidoglycan binding-like domain-containing protein</fullName>
    </recommendedName>
</protein>
<dbReference type="InterPro" id="IPR036366">
    <property type="entry name" value="PGBDSf"/>
</dbReference>
<evidence type="ECO:0000313" key="2">
    <source>
        <dbReference type="EMBL" id="WOB43844.1"/>
    </source>
</evidence>
<proteinExistence type="predicted"/>
<organism evidence="2">
    <name type="scientific">Thermoleptolyngbya oregonensis NK1-22</name>
    <dbReference type="NCBI Taxonomy" id="2547457"/>
    <lineage>
        <taxon>Bacteria</taxon>
        <taxon>Bacillati</taxon>
        <taxon>Cyanobacteriota</taxon>
        <taxon>Cyanophyceae</taxon>
        <taxon>Oculatellales</taxon>
        <taxon>Oculatellaceae</taxon>
        <taxon>Thermoleptolyngbya</taxon>
    </lineage>
</organism>
<dbReference type="Pfam" id="PF01471">
    <property type="entry name" value="PG_binding_1"/>
    <property type="match status" value="1"/>
</dbReference>
<dbReference type="AlphaFoldDB" id="A0AA96Y5E2"/>
<dbReference type="InterPro" id="IPR036365">
    <property type="entry name" value="PGBD-like_sf"/>
</dbReference>
<evidence type="ECO:0000259" key="1">
    <source>
        <dbReference type="Pfam" id="PF01471"/>
    </source>
</evidence>
<dbReference type="Gene3D" id="1.10.101.10">
    <property type="entry name" value="PGBD-like superfamily/PGBD"/>
    <property type="match status" value="1"/>
</dbReference>
<dbReference type="KEGG" id="tog:HNI00_12275"/>
<dbReference type="EMBL" id="CP053540">
    <property type="protein sequence ID" value="WOB43844.1"/>
    <property type="molecule type" value="Genomic_DNA"/>
</dbReference>
<dbReference type="InterPro" id="IPR002477">
    <property type="entry name" value="Peptidoglycan-bd-like"/>
</dbReference>
<name>A0AA96Y5E2_9CYAN</name>
<feature type="domain" description="Peptidoglycan binding-like" evidence="1">
    <location>
        <begin position="76"/>
        <end position="125"/>
    </location>
</feature>
<sequence>MSNPPMKPNVFLQTLSALKSFRSGSNIAGQIQARQAQVRQVTRSLLWKVAGMAIASSVLLTGGEALAQVYSFGSQGSDVAAIQSALGIFADGVYGLETENAVIAFQRRNGLMVDGQAGPETLRALGLGYLVSGGGIGGPSQPIPPGNWLGREAIVRTNSGIGVNVRNRPNGQVVAGIDDGVRVRLSGRQEFSGGLTWVELAGTGGWIASEYLVPANIGGPTDPGFPGHYGGPYRVAIPGSSDELLFQVRRFVRDAYRDSDSLRGPFINAGSFRDYSAAAAVNQQLRREGFDARVVYD</sequence>
<accession>A0AA96Y5E2</accession>
<dbReference type="SUPFAM" id="SSF47090">
    <property type="entry name" value="PGBD-like"/>
    <property type="match status" value="1"/>
</dbReference>
<reference evidence="2" key="1">
    <citation type="submission" date="2020-05" db="EMBL/GenBank/DDBJ databases">
        <authorList>
            <person name="Zhu T."/>
            <person name="Keshari N."/>
            <person name="Lu X."/>
        </authorList>
    </citation>
    <scope>NUCLEOTIDE SEQUENCE</scope>
    <source>
        <strain evidence="2">NK1-22</strain>
    </source>
</reference>